<dbReference type="Gene3D" id="3.40.50.12780">
    <property type="entry name" value="N-terminal domain of ligase-like"/>
    <property type="match status" value="1"/>
</dbReference>
<organism evidence="6">
    <name type="scientific">hydrocarbon metagenome</name>
    <dbReference type="NCBI Taxonomy" id="938273"/>
    <lineage>
        <taxon>unclassified sequences</taxon>
        <taxon>metagenomes</taxon>
        <taxon>ecological metagenomes</taxon>
    </lineage>
</organism>
<dbReference type="Pfam" id="PF00501">
    <property type="entry name" value="AMP-binding"/>
    <property type="match status" value="1"/>
</dbReference>
<keyword evidence="1 6" id="KW-0436">Ligase</keyword>
<dbReference type="PANTHER" id="PTHR43272:SF32">
    <property type="entry name" value="AMP-DEPENDENT SYNTHETASE_LIGASE DOMAIN-CONTAINING PROTEIN"/>
    <property type="match status" value="1"/>
</dbReference>
<accession>A0A0W8FZD4</accession>
<dbReference type="Pfam" id="PF23562">
    <property type="entry name" value="AMP-binding_C_3"/>
    <property type="match status" value="1"/>
</dbReference>
<dbReference type="CDD" id="cd05907">
    <property type="entry name" value="VL_LC_FACS_like"/>
    <property type="match status" value="1"/>
</dbReference>
<dbReference type="InterPro" id="IPR020845">
    <property type="entry name" value="AMP-binding_CS"/>
</dbReference>
<dbReference type="EC" id="6.2.1.3" evidence="6"/>
<dbReference type="GO" id="GO:0004467">
    <property type="term" value="F:long-chain fatty acid-CoA ligase activity"/>
    <property type="evidence" value="ECO:0007669"/>
    <property type="project" value="UniProtKB-EC"/>
</dbReference>
<feature type="domain" description="AMP-dependent synthetase/ligase" evidence="5">
    <location>
        <begin position="26"/>
        <end position="432"/>
    </location>
</feature>
<gene>
    <name evidence="6" type="ORF">ASZ90_003901</name>
</gene>
<feature type="coiled-coil region" evidence="4">
    <location>
        <begin position="535"/>
        <end position="562"/>
    </location>
</feature>
<dbReference type="InterPro" id="IPR000873">
    <property type="entry name" value="AMP-dep_synth/lig_dom"/>
</dbReference>
<keyword evidence="4" id="KW-0175">Coiled coil</keyword>
<proteinExistence type="predicted"/>
<keyword evidence="2" id="KW-0276">Fatty acid metabolism</keyword>
<dbReference type="PANTHER" id="PTHR43272">
    <property type="entry name" value="LONG-CHAIN-FATTY-ACID--COA LIGASE"/>
    <property type="match status" value="1"/>
</dbReference>
<keyword evidence="3" id="KW-0443">Lipid metabolism</keyword>
<dbReference type="GO" id="GO:0005783">
    <property type="term" value="C:endoplasmic reticulum"/>
    <property type="evidence" value="ECO:0007669"/>
    <property type="project" value="TreeGrafter"/>
</dbReference>
<dbReference type="GO" id="GO:0016020">
    <property type="term" value="C:membrane"/>
    <property type="evidence" value="ECO:0007669"/>
    <property type="project" value="TreeGrafter"/>
</dbReference>
<dbReference type="SUPFAM" id="SSF56801">
    <property type="entry name" value="Acetyl-CoA synthetase-like"/>
    <property type="match status" value="1"/>
</dbReference>
<evidence type="ECO:0000256" key="4">
    <source>
        <dbReference type="SAM" id="Coils"/>
    </source>
</evidence>
<dbReference type="AlphaFoldDB" id="A0A0W8FZD4"/>
<evidence type="ECO:0000256" key="2">
    <source>
        <dbReference type="ARBA" id="ARBA00022832"/>
    </source>
</evidence>
<sequence>MPIYKDFKTIPQLFFQITKEFGIGKERPVLKYKYDTEYSSITYDELFSTTERFANGLASFGVKRGDKVAIIAENRPEWVYSDMAILGLGAIDVPLYPISTSETIEFILNNSESVGIVVSNKFQLNKVLKIRDKCKSLQFIVVMNNEDVTEDRGVYSFESVLKKGDNFKRENPTHFEESANLCNENDLCTIIYTSGTTGEPKGVMLTHKNIVSNVKAAHEIFHIDENDIFLSFLPLCHIFERMAGYYTAFSCGGMICYAESIEKVAQNMTEIKPTIMTAVPRLFERIYSRIKRNVESQPPKKQKIFNWALGVGRAYMDAKKSRDGVPIGLSIKRALADKLVFKKLRARTGGNLRFFISGGAALARDLGLFFESVGLLVIEGYGLTESSPVISANRLNDYKFGSVGKPMPGVEVKIAQDGEILASGPNIMQGYYKNKKETEETLKDGWLHTGDIGVFDAEGFLIITDRKKHLFKTSGGKYIAPTPIENMFLASKYIDQFVLIGDRRMFLSALIVPDFEALKEYADANRIQYKDPMELVEKKQIYELLEKELGQFQKNLANFERVRKFKVLEKPFSIEGGEMTPSLKIKRKVVEERYSHLIEEMYKGLEG</sequence>
<evidence type="ECO:0000256" key="1">
    <source>
        <dbReference type="ARBA" id="ARBA00022598"/>
    </source>
</evidence>
<dbReference type="PROSITE" id="PS00455">
    <property type="entry name" value="AMP_BINDING"/>
    <property type="match status" value="1"/>
</dbReference>
<comment type="caution">
    <text evidence="6">The sequence shown here is derived from an EMBL/GenBank/DDBJ whole genome shotgun (WGS) entry which is preliminary data.</text>
</comment>
<evidence type="ECO:0000259" key="5">
    <source>
        <dbReference type="Pfam" id="PF00501"/>
    </source>
</evidence>
<evidence type="ECO:0000256" key="3">
    <source>
        <dbReference type="ARBA" id="ARBA00023098"/>
    </source>
</evidence>
<protein>
    <submittedName>
        <fullName evidence="6">Long-chain-fatty-acid--coa ligase</fullName>
        <ecNumber evidence="6">6.2.1.3</ecNumber>
    </submittedName>
</protein>
<name>A0A0W8FZD4_9ZZZZ</name>
<dbReference type="EMBL" id="LNQE01000498">
    <property type="protein sequence ID" value="KUG26260.1"/>
    <property type="molecule type" value="Genomic_DNA"/>
</dbReference>
<reference evidence="6" key="1">
    <citation type="journal article" date="2015" name="Proc. Natl. Acad. Sci. U.S.A.">
        <title>Networks of energetic and metabolic interactions define dynamics in microbial communities.</title>
        <authorList>
            <person name="Embree M."/>
            <person name="Liu J.K."/>
            <person name="Al-Bassam M.M."/>
            <person name="Zengler K."/>
        </authorList>
    </citation>
    <scope>NUCLEOTIDE SEQUENCE</scope>
</reference>
<dbReference type="InterPro" id="IPR042099">
    <property type="entry name" value="ANL_N_sf"/>
</dbReference>
<evidence type="ECO:0000313" key="6">
    <source>
        <dbReference type="EMBL" id="KUG26260.1"/>
    </source>
</evidence>